<evidence type="ECO:0000256" key="2">
    <source>
        <dbReference type="ARBA" id="ARBA00022448"/>
    </source>
</evidence>
<dbReference type="RefSeq" id="WP_038681959.1">
    <property type="nucleotide sequence ID" value="NZ_CP007514.1"/>
</dbReference>
<feature type="transmembrane region" description="Helical" evidence="7">
    <location>
        <begin position="218"/>
        <end position="238"/>
    </location>
</feature>
<evidence type="ECO:0000256" key="6">
    <source>
        <dbReference type="ARBA" id="ARBA00023136"/>
    </source>
</evidence>
<dbReference type="GO" id="GO:0005886">
    <property type="term" value="C:plasma membrane"/>
    <property type="evidence" value="ECO:0007669"/>
    <property type="project" value="UniProtKB-SubCell"/>
</dbReference>
<reference evidence="10" key="2">
    <citation type="submission" date="2023-11" db="EMBL/GenBank/DDBJ databases">
        <title>MicrobeMod: A computational toolkit for identifying prokaryotic methylation and restriction-modification with nanopore sequencing.</title>
        <authorList>
            <person name="Crits-Christoph A."/>
            <person name="Kang S.C."/>
            <person name="Lee H."/>
            <person name="Ostrov N."/>
        </authorList>
    </citation>
    <scope>NUCLEOTIDE SEQUENCE</scope>
    <source>
        <strain evidence="10">ATCC 51242</strain>
    </source>
</reference>
<reference evidence="9 11" key="1">
    <citation type="submission" date="2014-03" db="EMBL/GenBank/DDBJ databases">
        <title>Complete genome sequence of the Radio-Resistant Rubrobacter radiotolerans RSPS-4.</title>
        <authorList>
            <person name="Egas C.C."/>
            <person name="Barroso C.C."/>
            <person name="Froufe H.J.C."/>
            <person name="Pacheco J.J."/>
            <person name="Albuquerque L.L."/>
            <person name="da Costa M.M.S."/>
        </authorList>
    </citation>
    <scope>NUCLEOTIDE SEQUENCE [LARGE SCALE GENOMIC DNA]</scope>
    <source>
        <strain evidence="9 11">RSPS-4</strain>
    </source>
</reference>
<dbReference type="PANTHER" id="PTHR42718">
    <property type="entry name" value="MAJOR FACILITATOR SUPERFAMILY MULTIDRUG TRANSPORTER MFSC"/>
    <property type="match status" value="1"/>
</dbReference>
<keyword evidence="3" id="KW-1003">Cell membrane</keyword>
<dbReference type="NCBIfam" id="TIGR00711">
    <property type="entry name" value="efflux_EmrB"/>
    <property type="match status" value="1"/>
</dbReference>
<dbReference type="Proteomes" id="UP001281130">
    <property type="component" value="Unassembled WGS sequence"/>
</dbReference>
<evidence type="ECO:0000256" key="4">
    <source>
        <dbReference type="ARBA" id="ARBA00022692"/>
    </source>
</evidence>
<feature type="transmembrane region" description="Helical" evidence="7">
    <location>
        <begin position="66"/>
        <end position="87"/>
    </location>
</feature>
<dbReference type="InterPro" id="IPR011701">
    <property type="entry name" value="MFS"/>
</dbReference>
<feature type="transmembrane region" description="Helical" evidence="7">
    <location>
        <begin position="353"/>
        <end position="373"/>
    </location>
</feature>
<feature type="transmembrane region" description="Helical" evidence="7">
    <location>
        <begin position="424"/>
        <end position="445"/>
    </location>
</feature>
<evidence type="ECO:0000256" key="1">
    <source>
        <dbReference type="ARBA" id="ARBA00004651"/>
    </source>
</evidence>
<feature type="transmembrane region" description="Helical" evidence="7">
    <location>
        <begin position="124"/>
        <end position="149"/>
    </location>
</feature>
<dbReference type="KEGG" id="rrd:RradSPS_1684"/>
<feature type="transmembrane region" description="Helical" evidence="7">
    <location>
        <begin position="379"/>
        <end position="403"/>
    </location>
</feature>
<organism evidence="9 11">
    <name type="scientific">Rubrobacter radiotolerans</name>
    <name type="common">Arthrobacter radiotolerans</name>
    <dbReference type="NCBI Taxonomy" id="42256"/>
    <lineage>
        <taxon>Bacteria</taxon>
        <taxon>Bacillati</taxon>
        <taxon>Actinomycetota</taxon>
        <taxon>Rubrobacteria</taxon>
        <taxon>Rubrobacterales</taxon>
        <taxon>Rubrobacteraceae</taxon>
        <taxon>Rubrobacter</taxon>
    </lineage>
</organism>
<evidence type="ECO:0000313" key="11">
    <source>
        <dbReference type="Proteomes" id="UP000025229"/>
    </source>
</evidence>
<sequence length="533" mass="54251">MANIPRPPVDEAQIRACSPESAPRGASWTGAWVLVATILASSMAFIDGTITNVALPVLQEDLGASAAEALWVVEAYALFLAALILVGGSLGDHLGRRRVFLFGVVVFTVASVGCGLAQNPEGLIVARAVSGIGGALMVPGSLAIVGNYFSEEERGRAIGTWSGFSGITTALGPVVGGFLIENVSWRAAFFLNVPIALIVVLVALRYVPESFDPDARRLDLPGAALATLGLGGVVFALIEAPVRGLSDGLVVVSGLVGVVSLAGFVFVEGRSAEPMMPLSLFRSRLFGGANLLTFLLYAGLGGALYFLPFNLIQVHGYSATAAGSAFLPFVVLTFLLSRWAGGLVPRIGPRPPLVVGPCVAALGFVLFALPGTGGSYWGTFFPAIVVLGLGMSLVIAPLTTTALGAVDDAQAGLASGVNNAVSRIGGLLAVPVMGAVVLAAFSFGLEARLADLDLPPDAEERILADRNSLAGLTVPDGLSGEQAADVEGAVGESFVGGFRLVMLLAAGLALASALAAATILPSSRKGSPPGPSP</sequence>
<comment type="subcellular location">
    <subcellularLocation>
        <location evidence="1">Cell membrane</location>
        <topology evidence="1">Multi-pass membrane protein</topology>
    </subcellularLocation>
</comment>
<accession>A0A023X3B7</accession>
<dbReference type="HOGENOM" id="CLU_000960_28_2_11"/>
<feature type="transmembrane region" description="Helical" evidence="7">
    <location>
        <begin position="250"/>
        <end position="267"/>
    </location>
</feature>
<proteinExistence type="predicted"/>
<dbReference type="PANTHER" id="PTHR42718:SF42">
    <property type="entry name" value="EXPORT PROTEIN"/>
    <property type="match status" value="1"/>
</dbReference>
<dbReference type="PATRIC" id="fig|42256.3.peg.1706"/>
<feature type="transmembrane region" description="Helical" evidence="7">
    <location>
        <begin position="500"/>
        <end position="520"/>
    </location>
</feature>
<evidence type="ECO:0000256" key="7">
    <source>
        <dbReference type="SAM" id="Phobius"/>
    </source>
</evidence>
<dbReference type="SUPFAM" id="SSF103473">
    <property type="entry name" value="MFS general substrate transporter"/>
    <property type="match status" value="1"/>
</dbReference>
<name>A0A023X3B7_RUBRA</name>
<dbReference type="eggNOG" id="COG0477">
    <property type="taxonomic scope" value="Bacteria"/>
</dbReference>
<keyword evidence="5 7" id="KW-1133">Transmembrane helix</keyword>
<evidence type="ECO:0000256" key="3">
    <source>
        <dbReference type="ARBA" id="ARBA00022475"/>
    </source>
</evidence>
<keyword evidence="11" id="KW-1185">Reference proteome</keyword>
<dbReference type="Gene3D" id="1.20.1250.20">
    <property type="entry name" value="MFS general substrate transporter like domains"/>
    <property type="match status" value="1"/>
</dbReference>
<dbReference type="STRING" id="42256.RradSPS_1684"/>
<dbReference type="InterPro" id="IPR020846">
    <property type="entry name" value="MFS_dom"/>
</dbReference>
<evidence type="ECO:0000313" key="10">
    <source>
        <dbReference type="EMBL" id="MDX5894373.1"/>
    </source>
</evidence>
<feature type="transmembrane region" description="Helical" evidence="7">
    <location>
        <begin position="319"/>
        <end position="341"/>
    </location>
</feature>
<dbReference type="CDD" id="cd17321">
    <property type="entry name" value="MFS_MMR_MDR_like"/>
    <property type="match status" value="1"/>
</dbReference>
<dbReference type="GO" id="GO:0022857">
    <property type="term" value="F:transmembrane transporter activity"/>
    <property type="evidence" value="ECO:0007669"/>
    <property type="project" value="InterPro"/>
</dbReference>
<feature type="transmembrane region" description="Helical" evidence="7">
    <location>
        <begin position="186"/>
        <end position="206"/>
    </location>
</feature>
<dbReference type="OrthoDB" id="9812221at2"/>
<evidence type="ECO:0000259" key="8">
    <source>
        <dbReference type="PROSITE" id="PS50850"/>
    </source>
</evidence>
<gene>
    <name evidence="9" type="ORF">RradSPS_1684</name>
    <name evidence="10" type="ORF">SIL72_10080</name>
</gene>
<feature type="transmembrane region" description="Helical" evidence="7">
    <location>
        <begin position="161"/>
        <end position="180"/>
    </location>
</feature>
<dbReference type="EMBL" id="JAWXXX010000001">
    <property type="protein sequence ID" value="MDX5894373.1"/>
    <property type="molecule type" value="Genomic_DNA"/>
</dbReference>
<protein>
    <submittedName>
        <fullName evidence="9 10">MFS transporter</fullName>
    </submittedName>
</protein>
<keyword evidence="6 7" id="KW-0472">Membrane</keyword>
<feature type="transmembrane region" description="Helical" evidence="7">
    <location>
        <begin position="288"/>
        <end position="307"/>
    </location>
</feature>
<dbReference type="Pfam" id="PF07690">
    <property type="entry name" value="MFS_1"/>
    <property type="match status" value="1"/>
</dbReference>
<dbReference type="PROSITE" id="PS50850">
    <property type="entry name" value="MFS"/>
    <property type="match status" value="1"/>
</dbReference>
<feature type="domain" description="Major facilitator superfamily (MFS) profile" evidence="8">
    <location>
        <begin position="33"/>
        <end position="524"/>
    </location>
</feature>
<keyword evidence="2" id="KW-0813">Transport</keyword>
<dbReference type="Proteomes" id="UP000025229">
    <property type="component" value="Chromosome"/>
</dbReference>
<feature type="transmembrane region" description="Helical" evidence="7">
    <location>
        <begin position="99"/>
        <end position="118"/>
    </location>
</feature>
<feature type="transmembrane region" description="Helical" evidence="7">
    <location>
        <begin position="25"/>
        <end position="46"/>
    </location>
</feature>
<dbReference type="InterPro" id="IPR036259">
    <property type="entry name" value="MFS_trans_sf"/>
</dbReference>
<keyword evidence="4 7" id="KW-0812">Transmembrane</keyword>
<dbReference type="InterPro" id="IPR004638">
    <property type="entry name" value="EmrB-like"/>
</dbReference>
<dbReference type="AlphaFoldDB" id="A0A023X3B7"/>
<evidence type="ECO:0000256" key="5">
    <source>
        <dbReference type="ARBA" id="ARBA00022989"/>
    </source>
</evidence>
<evidence type="ECO:0000313" key="9">
    <source>
        <dbReference type="EMBL" id="AHY46967.1"/>
    </source>
</evidence>
<dbReference type="Gene3D" id="1.20.1720.10">
    <property type="entry name" value="Multidrug resistance protein D"/>
    <property type="match status" value="1"/>
</dbReference>
<dbReference type="EMBL" id="CP007514">
    <property type="protein sequence ID" value="AHY46967.1"/>
    <property type="molecule type" value="Genomic_DNA"/>
</dbReference>